<dbReference type="RefSeq" id="WP_324716385.1">
    <property type="nucleotide sequence ID" value="NZ_CP141615.1"/>
</dbReference>
<gene>
    <name evidence="2" type="ORF">U7230_13645</name>
</gene>
<dbReference type="PIRSF" id="PIRSF009320">
    <property type="entry name" value="Nuc_binding_HP_1000"/>
    <property type="match status" value="1"/>
</dbReference>
<organism evidence="2 3">
    <name type="scientific">Carboxydichorda subterranea</name>
    <dbReference type="NCBI Taxonomy" id="3109565"/>
    <lineage>
        <taxon>Bacteria</taxon>
        <taxon>Bacillati</taxon>
        <taxon>Bacillota</taxon>
        <taxon>Limnochordia</taxon>
        <taxon>Limnochordales</taxon>
        <taxon>Geochordaceae</taxon>
        <taxon>Carboxydichorda</taxon>
    </lineage>
</organism>
<name>A0ABZ1BYE7_9FIRM</name>
<dbReference type="InterPro" id="IPR027417">
    <property type="entry name" value="P-loop_NTPase"/>
</dbReference>
<dbReference type="Pfam" id="PF13614">
    <property type="entry name" value="AAA_31"/>
    <property type="match status" value="1"/>
</dbReference>
<evidence type="ECO:0000313" key="3">
    <source>
        <dbReference type="Proteomes" id="UP001332192"/>
    </source>
</evidence>
<evidence type="ECO:0000313" key="2">
    <source>
        <dbReference type="EMBL" id="WRP17113.1"/>
    </source>
</evidence>
<dbReference type="InterPro" id="IPR025669">
    <property type="entry name" value="AAA_dom"/>
</dbReference>
<keyword evidence="3" id="KW-1185">Reference proteome</keyword>
<dbReference type="PANTHER" id="PTHR13696">
    <property type="entry name" value="P-LOOP CONTAINING NUCLEOSIDE TRIPHOSPHATE HYDROLASE"/>
    <property type="match status" value="1"/>
</dbReference>
<dbReference type="EMBL" id="CP141615">
    <property type="protein sequence ID" value="WRP17113.1"/>
    <property type="molecule type" value="Genomic_DNA"/>
</dbReference>
<protein>
    <submittedName>
        <fullName evidence="2">AAA family ATPase</fullName>
    </submittedName>
</protein>
<reference evidence="2 3" key="1">
    <citation type="journal article" date="2024" name="Front. Microbiol.">
        <title>Novel thermophilic genera Geochorda gen. nov. and Carboxydochorda gen. nov. from the deep terrestrial subsurface reveal the ecophysiological diversity in the class Limnochordia.</title>
        <authorList>
            <person name="Karnachuk O.V."/>
            <person name="Lukina A.P."/>
            <person name="Avakyan M.R."/>
            <person name="Kadnikov V.V."/>
            <person name="Begmatov S."/>
            <person name="Beletsky A.V."/>
            <person name="Vlasova K.G."/>
            <person name="Novikov A.A."/>
            <person name="Shcherbakova V.A."/>
            <person name="Mardanov A.V."/>
            <person name="Ravin N.V."/>
        </authorList>
    </citation>
    <scope>NUCLEOTIDE SEQUENCE [LARGE SCALE GENOMIC DNA]</scope>
    <source>
        <strain evidence="2 3">L945</strain>
    </source>
</reference>
<proteinExistence type="predicted"/>
<dbReference type="SUPFAM" id="SSF52540">
    <property type="entry name" value="P-loop containing nucleoside triphosphate hydrolases"/>
    <property type="match status" value="1"/>
</dbReference>
<sequence>MGRVIAIVNQKGGVGKSTTAVNLAAYMALAGRKVLLVDGDPQGNATTGVGVNKRELEGCVYHVLMNERPMEAVIRATEIAGLDLAPATIDLAGAEIELVSALSREFRLKRALEPVRSVYDYILVDSPPSLGLLTLNGLAAADEALVPIQCEFYALEGLSQLMRTIEMVREHLNPDLVVGGVVLTMYDARTNLSQQVVDDVRSFFAGKVRVFETVIPRNVRLTEAPSHGKPIALYDPGCRGAEAYRELAEEVMRYEPAGARQRAAGADS</sequence>
<feature type="domain" description="AAA" evidence="1">
    <location>
        <begin position="3"/>
        <end position="177"/>
    </location>
</feature>
<dbReference type="CDD" id="cd02042">
    <property type="entry name" value="ParAB_family"/>
    <property type="match status" value="1"/>
</dbReference>
<dbReference type="Gene3D" id="3.40.50.300">
    <property type="entry name" value="P-loop containing nucleotide triphosphate hydrolases"/>
    <property type="match status" value="1"/>
</dbReference>
<evidence type="ECO:0000259" key="1">
    <source>
        <dbReference type="Pfam" id="PF13614"/>
    </source>
</evidence>
<accession>A0ABZ1BYE7</accession>
<dbReference type="PANTHER" id="PTHR13696:SF52">
    <property type="entry name" value="PARA FAMILY PROTEIN CT_582"/>
    <property type="match status" value="1"/>
</dbReference>
<dbReference type="Proteomes" id="UP001332192">
    <property type="component" value="Chromosome"/>
</dbReference>
<dbReference type="InterPro" id="IPR050678">
    <property type="entry name" value="DNA_Partitioning_ATPase"/>
</dbReference>